<dbReference type="InterPro" id="IPR051059">
    <property type="entry name" value="VerF-like"/>
</dbReference>
<evidence type="ECO:0000256" key="7">
    <source>
        <dbReference type="ARBA" id="ARBA00023125"/>
    </source>
</evidence>
<organism evidence="12 13">
    <name type="scientific">Eremothecium sinecaudum</name>
    <dbReference type="NCBI Taxonomy" id="45286"/>
    <lineage>
        <taxon>Eukaryota</taxon>
        <taxon>Fungi</taxon>
        <taxon>Dikarya</taxon>
        <taxon>Ascomycota</taxon>
        <taxon>Saccharomycotina</taxon>
        <taxon>Saccharomycetes</taxon>
        <taxon>Saccharomycetales</taxon>
        <taxon>Saccharomycetaceae</taxon>
        <taxon>Eremothecium</taxon>
    </lineage>
</organism>
<gene>
    <name evidence="12" type="ORF">AW171_hschr52962</name>
</gene>
<dbReference type="Proteomes" id="UP000243052">
    <property type="component" value="Chromosome v"/>
</dbReference>
<dbReference type="PANTHER" id="PTHR40626:SF11">
    <property type="entry name" value="ZINC FINGER PROTEIN YPR022C"/>
    <property type="match status" value="1"/>
</dbReference>
<dbReference type="GO" id="GO:0000785">
    <property type="term" value="C:chromatin"/>
    <property type="evidence" value="ECO:0007669"/>
    <property type="project" value="TreeGrafter"/>
</dbReference>
<dbReference type="PROSITE" id="PS00028">
    <property type="entry name" value="ZINC_FINGER_C2H2_1"/>
    <property type="match status" value="2"/>
</dbReference>
<keyword evidence="6" id="KW-0805">Transcription regulation</keyword>
<dbReference type="GeneID" id="28724305"/>
<feature type="domain" description="C2H2-type" evidence="11">
    <location>
        <begin position="410"/>
        <end position="436"/>
    </location>
</feature>
<feature type="domain" description="C2H2-type" evidence="11">
    <location>
        <begin position="381"/>
        <end position="409"/>
    </location>
</feature>
<reference evidence="12 13" key="1">
    <citation type="submission" date="2016-01" db="EMBL/GenBank/DDBJ databases">
        <title>Genome sequence of the yeast Holleya sinecauda.</title>
        <authorList>
            <person name="Dietrich F.S."/>
        </authorList>
    </citation>
    <scope>NUCLEOTIDE SEQUENCE [LARGE SCALE GENOMIC DNA]</scope>
    <source>
        <strain evidence="12 13">ATCC 58844</strain>
    </source>
</reference>
<comment type="subcellular location">
    <subcellularLocation>
        <location evidence="1">Nucleus</location>
    </subcellularLocation>
</comment>
<dbReference type="PROSITE" id="PS50157">
    <property type="entry name" value="ZINC_FINGER_C2H2_2"/>
    <property type="match status" value="2"/>
</dbReference>
<dbReference type="SUPFAM" id="SSF57667">
    <property type="entry name" value="beta-beta-alpha zinc fingers"/>
    <property type="match status" value="1"/>
</dbReference>
<dbReference type="GO" id="GO:0000981">
    <property type="term" value="F:DNA-binding transcription factor activity, RNA polymerase II-specific"/>
    <property type="evidence" value="ECO:0007669"/>
    <property type="project" value="InterPro"/>
</dbReference>
<keyword evidence="2" id="KW-0479">Metal-binding</keyword>
<evidence type="ECO:0000256" key="10">
    <source>
        <dbReference type="PROSITE-ProRule" id="PRU00042"/>
    </source>
</evidence>
<keyword evidence="5" id="KW-0862">Zinc</keyword>
<evidence type="ECO:0000256" key="3">
    <source>
        <dbReference type="ARBA" id="ARBA00022737"/>
    </source>
</evidence>
<dbReference type="EMBL" id="CP014245">
    <property type="protein sequence ID" value="AMD21029.1"/>
    <property type="molecule type" value="Genomic_DNA"/>
</dbReference>
<evidence type="ECO:0000256" key="6">
    <source>
        <dbReference type="ARBA" id="ARBA00023015"/>
    </source>
</evidence>
<dbReference type="GO" id="GO:0000978">
    <property type="term" value="F:RNA polymerase II cis-regulatory region sequence-specific DNA binding"/>
    <property type="evidence" value="ECO:0007669"/>
    <property type="project" value="InterPro"/>
</dbReference>
<proteinExistence type="predicted"/>
<dbReference type="PANTHER" id="PTHR40626">
    <property type="entry name" value="MIP31509P"/>
    <property type="match status" value="1"/>
</dbReference>
<dbReference type="STRING" id="45286.A0A0X8HT73"/>
<dbReference type="FunFam" id="3.30.160.60:FF:000564">
    <property type="entry name" value="zinc finger protein 699"/>
    <property type="match status" value="1"/>
</dbReference>
<name>A0A0X8HT73_9SACH</name>
<evidence type="ECO:0000256" key="5">
    <source>
        <dbReference type="ARBA" id="ARBA00022833"/>
    </source>
</evidence>
<keyword evidence="3" id="KW-0677">Repeat</keyword>
<dbReference type="GO" id="GO:0008270">
    <property type="term" value="F:zinc ion binding"/>
    <property type="evidence" value="ECO:0007669"/>
    <property type="project" value="UniProtKB-KW"/>
</dbReference>
<evidence type="ECO:0000313" key="13">
    <source>
        <dbReference type="Proteomes" id="UP000243052"/>
    </source>
</evidence>
<dbReference type="OrthoDB" id="654211at2759"/>
<dbReference type="FunFam" id="3.30.160.60:FF:000065">
    <property type="entry name" value="B-cell CLL/lymphoma 6, member B"/>
    <property type="match status" value="1"/>
</dbReference>
<keyword evidence="4 10" id="KW-0863">Zinc-finger</keyword>
<dbReference type="Gene3D" id="3.30.160.60">
    <property type="entry name" value="Classic Zinc Finger"/>
    <property type="match status" value="2"/>
</dbReference>
<evidence type="ECO:0000256" key="9">
    <source>
        <dbReference type="ARBA" id="ARBA00023242"/>
    </source>
</evidence>
<keyword evidence="13" id="KW-1185">Reference proteome</keyword>
<protein>
    <submittedName>
        <fullName evidence="12">HEL252Wp</fullName>
    </submittedName>
</protein>
<dbReference type="SMART" id="SM00355">
    <property type="entry name" value="ZnF_C2H2"/>
    <property type="match status" value="2"/>
</dbReference>
<keyword evidence="9" id="KW-0539">Nucleus</keyword>
<keyword evidence="8" id="KW-0804">Transcription</keyword>
<evidence type="ECO:0000256" key="1">
    <source>
        <dbReference type="ARBA" id="ARBA00004123"/>
    </source>
</evidence>
<dbReference type="Pfam" id="PF00096">
    <property type="entry name" value="zf-C2H2"/>
    <property type="match status" value="2"/>
</dbReference>
<accession>A0A0X8HT73</accession>
<evidence type="ECO:0000313" key="12">
    <source>
        <dbReference type="EMBL" id="AMD21029.1"/>
    </source>
</evidence>
<dbReference type="AlphaFoldDB" id="A0A0X8HT73"/>
<evidence type="ECO:0000259" key="11">
    <source>
        <dbReference type="PROSITE" id="PS50157"/>
    </source>
</evidence>
<dbReference type="InterPro" id="IPR013087">
    <property type="entry name" value="Znf_C2H2_type"/>
</dbReference>
<keyword evidence="7" id="KW-0238">DNA-binding</keyword>
<dbReference type="InterPro" id="IPR036236">
    <property type="entry name" value="Znf_C2H2_sf"/>
</dbReference>
<dbReference type="RefSeq" id="XP_017988025.1">
    <property type="nucleotide sequence ID" value="XM_018132694.1"/>
</dbReference>
<evidence type="ECO:0000256" key="8">
    <source>
        <dbReference type="ARBA" id="ARBA00023163"/>
    </source>
</evidence>
<evidence type="ECO:0000256" key="4">
    <source>
        <dbReference type="ARBA" id="ARBA00022771"/>
    </source>
</evidence>
<dbReference type="GO" id="GO:0005634">
    <property type="term" value="C:nucleus"/>
    <property type="evidence" value="ECO:0007669"/>
    <property type="project" value="UniProtKB-SubCell"/>
</dbReference>
<evidence type="ECO:0000256" key="2">
    <source>
        <dbReference type="ARBA" id="ARBA00022723"/>
    </source>
</evidence>
<sequence length="436" mass="48987">MLSYQESMGTANPVALDGNCNLQVAPRDRESSMSCDLKSKNTTSGYGQLGTCWSEQLSTASTFVDPLQDMDYLRGMDMIKEFMDLKLPQNQVQNPFQEPSLLSISGYDSGNSKYYEYEFCGGKPGFEDFGADVDLMATDDEDLYNMSYRFDSPSDNERKNSIFSNRGNDIEMTLSGENSMSSNVSEYPALGEVFPIQHRRKMKERLKWNIFGTTGKSYTAAVPSAAGYRDSVSEEPQQLFKKKFFWSRKPTVPIMQAKPQHVNPLEQGEEKESVNPNDLFTELTFDSGFTLDGDTLAANDFDRMVGGKDNDADDLTSSLGGSQNDFLIQLHSQPLPPEDTGTVSIATGVSKPDLHATRRKMSIPKIRGRKASPALNATKPFGCEYCDRRFKRQEHLKRHVRSLHMGEKPYDCKICGKKFSRSDNLNQHIKTHPNSM</sequence>